<dbReference type="AlphaFoldDB" id="A0A8J6XHM2"/>
<gene>
    <name evidence="1" type="ORF">ICL16_29475</name>
</gene>
<evidence type="ECO:0000313" key="2">
    <source>
        <dbReference type="Proteomes" id="UP000629098"/>
    </source>
</evidence>
<reference evidence="1" key="1">
    <citation type="submission" date="2020-09" db="EMBL/GenBank/DDBJ databases">
        <title>Iningainema tapete sp. nov. (Scytonemataceae, Cyanobacteria) from greenhouses in central Florida (USA) produces two types of nodularin with biosynthetic potential for microcystin-LR and anabaenopeptins.</title>
        <authorList>
            <person name="Berthold D.E."/>
            <person name="Lefler F.W."/>
            <person name="Huang I.-S."/>
            <person name="Abdulla H."/>
            <person name="Zimba P.V."/>
            <person name="Laughinghouse H.D. IV."/>
        </authorList>
    </citation>
    <scope>NUCLEOTIDE SEQUENCE</scope>
    <source>
        <strain evidence="1">BLCCT55</strain>
    </source>
</reference>
<organism evidence="1 2">
    <name type="scientific">Iningainema tapete BLCC-T55</name>
    <dbReference type="NCBI Taxonomy" id="2748662"/>
    <lineage>
        <taxon>Bacteria</taxon>
        <taxon>Bacillati</taxon>
        <taxon>Cyanobacteriota</taxon>
        <taxon>Cyanophyceae</taxon>
        <taxon>Nostocales</taxon>
        <taxon>Scytonemataceae</taxon>
        <taxon>Iningainema tapete</taxon>
    </lineage>
</organism>
<dbReference type="RefSeq" id="WP_190835125.1">
    <property type="nucleotide sequence ID" value="NZ_CAWPPI010000086.1"/>
</dbReference>
<sequence length="325" mass="36955">MSNITTLFTFTGPLLREARKLAEQWSKQQAAPEKGEQVRLNILSVSFVNSYLEYMDFDTELEASDSWNPLQQTLMDVADLQIKNLGKLECRPVLAETQFIYVPPEVQSNRIGYVAVQISESFREATLLGFVKQASSDLIPISQLQPVEDLLEHLEYLAHVETRNLETRNFASLQKTPSKNLVNLKQWLENIFEVGWLEIETFFDMQEANPALSLRSATEAFVRRGKLIELGTELTVQTVLLVVEVRPKNQQEMDIVVEAHPPSGKTYLPHNLLVMVLDEEGISVMQAIARRTNENMQLHFSGEEGERFSVKLVMGDVSVVENFII</sequence>
<comment type="caution">
    <text evidence="1">The sequence shown here is derived from an EMBL/GenBank/DDBJ whole genome shotgun (WGS) entry which is preliminary data.</text>
</comment>
<accession>A0A8J6XHM2</accession>
<evidence type="ECO:0000313" key="1">
    <source>
        <dbReference type="EMBL" id="MBD2776079.1"/>
    </source>
</evidence>
<dbReference type="InterPro" id="IPR014951">
    <property type="entry name" value="DUF1822"/>
</dbReference>
<dbReference type="EMBL" id="JACXAE010000086">
    <property type="protein sequence ID" value="MBD2776079.1"/>
    <property type="molecule type" value="Genomic_DNA"/>
</dbReference>
<keyword evidence="2" id="KW-1185">Reference proteome</keyword>
<dbReference type="Proteomes" id="UP000629098">
    <property type="component" value="Unassembled WGS sequence"/>
</dbReference>
<protein>
    <submittedName>
        <fullName evidence="1">DUF1822 family protein</fullName>
    </submittedName>
</protein>
<name>A0A8J6XHM2_9CYAN</name>
<dbReference type="Pfam" id="PF08852">
    <property type="entry name" value="DUF1822"/>
    <property type="match status" value="1"/>
</dbReference>
<proteinExistence type="predicted"/>